<accession>A0A645FLD4</accession>
<gene>
    <name evidence="1" type="ORF">SDC9_160333</name>
</gene>
<comment type="caution">
    <text evidence="1">The sequence shown here is derived from an EMBL/GenBank/DDBJ whole genome shotgun (WGS) entry which is preliminary data.</text>
</comment>
<reference evidence="1" key="1">
    <citation type="submission" date="2019-08" db="EMBL/GenBank/DDBJ databases">
        <authorList>
            <person name="Kucharzyk K."/>
            <person name="Murdoch R.W."/>
            <person name="Higgins S."/>
            <person name="Loffler F."/>
        </authorList>
    </citation>
    <scope>NUCLEOTIDE SEQUENCE</scope>
</reference>
<protein>
    <submittedName>
        <fullName evidence="1">Uncharacterized protein</fullName>
    </submittedName>
</protein>
<proteinExistence type="predicted"/>
<name>A0A645FLD4_9ZZZZ</name>
<sequence length="57" mass="7015">MSYHYCIYSFFYSIFEWKKLSGFQKAAININYREFAVRVNLGIAMARKMLCYRNYFF</sequence>
<dbReference type="AlphaFoldDB" id="A0A645FLD4"/>
<evidence type="ECO:0000313" key="1">
    <source>
        <dbReference type="EMBL" id="MPN13013.1"/>
    </source>
</evidence>
<organism evidence="1">
    <name type="scientific">bioreactor metagenome</name>
    <dbReference type="NCBI Taxonomy" id="1076179"/>
    <lineage>
        <taxon>unclassified sequences</taxon>
        <taxon>metagenomes</taxon>
        <taxon>ecological metagenomes</taxon>
    </lineage>
</organism>
<dbReference type="EMBL" id="VSSQ01059455">
    <property type="protein sequence ID" value="MPN13013.1"/>
    <property type="molecule type" value="Genomic_DNA"/>
</dbReference>